<proteinExistence type="inferred from homology"/>
<reference evidence="10 11" key="2">
    <citation type="journal article" date="2021" name="Genomics">
        <title>High-quality reference genome for Clonorchis sinensis.</title>
        <authorList>
            <person name="Young N.D."/>
            <person name="Stroehlein A.J."/>
            <person name="Kinkar L."/>
            <person name="Wang T."/>
            <person name="Sohn W.M."/>
            <person name="Chang B.C.H."/>
            <person name="Kaur P."/>
            <person name="Weisz D."/>
            <person name="Dudchenko O."/>
            <person name="Aiden E.L."/>
            <person name="Korhonen P.K."/>
            <person name="Gasser R.B."/>
        </authorList>
    </citation>
    <scope>NUCLEOTIDE SEQUENCE [LARGE SCALE GENOMIC DNA]</scope>
    <source>
        <strain evidence="10">Cs-k2</strain>
    </source>
</reference>
<evidence type="ECO:0000256" key="1">
    <source>
        <dbReference type="ARBA" id="ARBA00004123"/>
    </source>
</evidence>
<dbReference type="InterPro" id="IPR056517">
    <property type="entry name" value="INTS7_HB"/>
</dbReference>
<evidence type="ECO:0000256" key="5">
    <source>
        <dbReference type="ARBA" id="ARBA00022490"/>
    </source>
</evidence>
<comment type="subcellular location">
    <subcellularLocation>
        <location evidence="2">Cytoplasm</location>
    </subcellularLocation>
    <subcellularLocation>
        <location evidence="1">Nucleus</location>
    </subcellularLocation>
</comment>
<dbReference type="OrthoDB" id="1921953at2759"/>
<evidence type="ECO:0000259" key="8">
    <source>
        <dbReference type="Pfam" id="PF24436"/>
    </source>
</evidence>
<evidence type="ECO:0000256" key="4">
    <source>
        <dbReference type="ARBA" id="ARBA00015336"/>
    </source>
</evidence>
<dbReference type="InParanoid" id="A0A3R7C8U1"/>
<dbReference type="Pfam" id="PF22965">
    <property type="entry name" value="INTS7_C"/>
    <property type="match status" value="1"/>
</dbReference>
<dbReference type="EMBL" id="NIRI02000042">
    <property type="protein sequence ID" value="KAG5448903.1"/>
    <property type="molecule type" value="Genomic_DNA"/>
</dbReference>
<comment type="caution">
    <text evidence="10">The sequence shown here is derived from an EMBL/GenBank/DDBJ whole genome shotgun (WGS) entry which is preliminary data.</text>
</comment>
<name>A0A3R7C8U1_CLOSI</name>
<dbReference type="Proteomes" id="UP000286415">
    <property type="component" value="Unassembled WGS sequence"/>
</dbReference>
<feature type="domain" description="Integrator complex subunit 7 N-terminal" evidence="8">
    <location>
        <begin position="66"/>
        <end position="609"/>
    </location>
</feature>
<dbReference type="PANTHER" id="PTHR13322:SF2">
    <property type="entry name" value="INTEGRATOR COMPLEX SUBUNIT 7"/>
    <property type="match status" value="1"/>
</dbReference>
<dbReference type="Gene3D" id="1.25.10.10">
    <property type="entry name" value="Leucine-rich Repeat Variant"/>
    <property type="match status" value="1"/>
</dbReference>
<protein>
    <recommendedName>
        <fullName evidence="4">Integrator complex subunit 7</fullName>
    </recommendedName>
</protein>
<dbReference type="InterPro" id="IPR054519">
    <property type="entry name" value="INTS7_C"/>
</dbReference>
<dbReference type="Pfam" id="PF24437">
    <property type="entry name" value="INTS7_HB"/>
    <property type="match status" value="1"/>
</dbReference>
<dbReference type="AlphaFoldDB" id="A0A3R7C8U1"/>
<evidence type="ECO:0000259" key="7">
    <source>
        <dbReference type="Pfam" id="PF22965"/>
    </source>
</evidence>
<dbReference type="InterPro" id="IPR011989">
    <property type="entry name" value="ARM-like"/>
</dbReference>
<dbReference type="GO" id="GO:0034472">
    <property type="term" value="P:snRNA 3'-end processing"/>
    <property type="evidence" value="ECO:0007669"/>
    <property type="project" value="TreeGrafter"/>
</dbReference>
<keyword evidence="5" id="KW-0963">Cytoplasm</keyword>
<dbReference type="GO" id="GO:0005737">
    <property type="term" value="C:cytoplasm"/>
    <property type="evidence" value="ECO:0007669"/>
    <property type="project" value="UniProtKB-SubCell"/>
</dbReference>
<feature type="domain" description="Integrator complex subunit 7 helical bundle" evidence="9">
    <location>
        <begin position="610"/>
        <end position="808"/>
    </location>
</feature>
<dbReference type="InterPro" id="IPR056516">
    <property type="entry name" value="INTS7_N"/>
</dbReference>
<keyword evidence="11" id="KW-1185">Reference proteome</keyword>
<keyword evidence="6" id="KW-0539">Nucleus</keyword>
<evidence type="ECO:0000256" key="3">
    <source>
        <dbReference type="ARBA" id="ARBA00008565"/>
    </source>
</evidence>
<organism evidence="10 11">
    <name type="scientific">Clonorchis sinensis</name>
    <name type="common">Chinese liver fluke</name>
    <dbReference type="NCBI Taxonomy" id="79923"/>
    <lineage>
        <taxon>Eukaryota</taxon>
        <taxon>Metazoa</taxon>
        <taxon>Spiralia</taxon>
        <taxon>Lophotrochozoa</taxon>
        <taxon>Platyhelminthes</taxon>
        <taxon>Trematoda</taxon>
        <taxon>Digenea</taxon>
        <taxon>Opisthorchiida</taxon>
        <taxon>Opisthorchiata</taxon>
        <taxon>Opisthorchiidae</taxon>
        <taxon>Clonorchis</taxon>
    </lineage>
</organism>
<sequence>MQRSVFRSPFPLLDCSCLDLGNMIVLQPSCFFRVAWQLGTVQPYTMTTDTQQLNETDIGKDANFLIMELNKGLQSVNLGEQCKAIAQFPNLLEKYPFPIVVNSIFLKITQIFCDGTNYLRLCVLRACRTCQAHLEKLTVCDDIVRKLRPFTESNDPVTRALTLRLFGTLCQITREHIGVHHAILKQIESHYMVEADAAIWSSHQLAPISSAFAVSLCPILCKLLGSLSTELEVKLKLLRLGKHMHHGVQIVEQMRSCLVEMLTVYGTVEFVTNILDTLTVLESAAPLHTSEQLDLLLGYLSDERSIVRQKALRDLGTLARNVPHHWERKHVTRLCLHYMSSSQAPVEQEEVFRVFYHLACSSQAVDLFESGLEDSDPKVTDCVRDALLTFQVTRVTLKAMQLACKLTLLQTASDLPSECVLPPGQLICLLFAQFLSKSSSCSDNAESPSENGPWFLTSTDISPEELRHTYSLLVQFFSAYPEYAPNLYKLRLTDFVQLDGGPRGGILCEFLSTLKTRLPSLFCDQAPTFLAQLCNRVSENNNSTSDIGSILSASGLLFQLSERSMLSAKDQESFLLAVAHCVSRPAASSSQLPTWLAYQLARQANRFGQHDLAARIYTNLVPLTLTERTNYWLVGLSEFSRAEAQLVTLSRCIAEENEITHVLDSKFQRWVDDLIEGLRNAADSMLKARTSLLCVGGPENRWFQAEYVGIRSSLCLSLAELCISANFFTHVGVRSFAIEEINGNSSSQPTPKPLHATPVWVKRQLSMWCDLDGRLASLRAQCLDADQTTHTHLIAINQLVGFFIRLLESIDSVYKSDNCQLLLSSVGLPTQSPRADPFITVLPELHKITQLYSKSSPNPPSKLAWIPFLVLRVAQVASHWPRFFFQRLQTTNVRLVLLPKAGSGPDDVLTINNEVGHMVQVMGVVQQRSRLPNNQVACRVTAVQVELTVMEATAEGHHRLIRQHCSGNRPGLVFFAQRSAQLQRDYFHCEFCVRFHGHAQPKTGTSQQQRPPDKLYSIRATPILLDASGARWRLTRASGAPKETALVRVETLHSNQTGILSSSTNQVDQSDNNTPISAS</sequence>
<evidence type="ECO:0000256" key="2">
    <source>
        <dbReference type="ARBA" id="ARBA00004496"/>
    </source>
</evidence>
<feature type="domain" description="Integrator complex subunit 7 C-terminal" evidence="7">
    <location>
        <begin position="894"/>
        <end position="1032"/>
    </location>
</feature>
<dbReference type="SUPFAM" id="SSF48371">
    <property type="entry name" value="ARM repeat"/>
    <property type="match status" value="1"/>
</dbReference>
<evidence type="ECO:0000259" key="9">
    <source>
        <dbReference type="Pfam" id="PF24437"/>
    </source>
</evidence>
<evidence type="ECO:0000256" key="6">
    <source>
        <dbReference type="ARBA" id="ARBA00023242"/>
    </source>
</evidence>
<reference evidence="10 11" key="1">
    <citation type="journal article" date="2018" name="Biotechnol. Adv.">
        <title>Improved genomic resources and new bioinformatic workflow for the carcinogenic parasite Clonorchis sinensis: Biotechnological implications.</title>
        <authorList>
            <person name="Wang D."/>
            <person name="Korhonen P.K."/>
            <person name="Gasser R.B."/>
            <person name="Young N.D."/>
        </authorList>
    </citation>
    <scope>NUCLEOTIDE SEQUENCE [LARGE SCALE GENOMIC DNA]</scope>
    <source>
        <strain evidence="10">Cs-k2</strain>
    </source>
</reference>
<dbReference type="GO" id="GO:0032039">
    <property type="term" value="C:integrator complex"/>
    <property type="evidence" value="ECO:0007669"/>
    <property type="project" value="InterPro"/>
</dbReference>
<dbReference type="InterPro" id="IPR033060">
    <property type="entry name" value="INTS7"/>
</dbReference>
<accession>A0A3R7C8U1</accession>
<gene>
    <name evidence="10" type="ORF">CSKR_103474</name>
</gene>
<dbReference type="STRING" id="79923.A0A3R7C8U1"/>
<dbReference type="Pfam" id="PF24436">
    <property type="entry name" value="INTS7_N"/>
    <property type="match status" value="1"/>
</dbReference>
<evidence type="ECO:0000313" key="11">
    <source>
        <dbReference type="Proteomes" id="UP000286415"/>
    </source>
</evidence>
<dbReference type="InterPro" id="IPR016024">
    <property type="entry name" value="ARM-type_fold"/>
</dbReference>
<comment type="similarity">
    <text evidence="3">Belongs to the Integrator subunit 7 family.</text>
</comment>
<dbReference type="FunCoup" id="A0A3R7C8U1">
    <property type="interactions" value="781"/>
</dbReference>
<dbReference type="PANTHER" id="PTHR13322">
    <property type="entry name" value="C1ORF73 PROTEIN"/>
    <property type="match status" value="1"/>
</dbReference>
<evidence type="ECO:0000313" key="10">
    <source>
        <dbReference type="EMBL" id="KAG5448903.1"/>
    </source>
</evidence>